<dbReference type="PROSITE" id="PS50089">
    <property type="entry name" value="ZF_RING_2"/>
    <property type="match status" value="1"/>
</dbReference>
<dbReference type="InterPro" id="IPR032838">
    <property type="entry name" value="Vwaint_dom"/>
</dbReference>
<evidence type="ECO:0000259" key="6">
    <source>
        <dbReference type="PROSITE" id="PS50234"/>
    </source>
</evidence>
<dbReference type="InterPro" id="IPR051266">
    <property type="entry name" value="CLCR"/>
</dbReference>
<evidence type="ECO:0000256" key="4">
    <source>
        <dbReference type="PROSITE-ProRule" id="PRU00175"/>
    </source>
</evidence>
<dbReference type="Gene3D" id="3.30.40.10">
    <property type="entry name" value="Zinc/RING finger domain, C3HC4 (zinc finger)"/>
    <property type="match status" value="1"/>
</dbReference>
<dbReference type="Proteomes" id="UP001293254">
    <property type="component" value="Unassembled WGS sequence"/>
</dbReference>
<proteinExistence type="predicted"/>
<keyword evidence="1" id="KW-0479">Metal-binding</keyword>
<dbReference type="GO" id="GO:0008270">
    <property type="term" value="F:zinc ion binding"/>
    <property type="evidence" value="ECO:0007669"/>
    <property type="project" value="UniProtKB-KW"/>
</dbReference>
<keyword evidence="2 4" id="KW-0863">Zinc-finger</keyword>
<dbReference type="PANTHER" id="PTHR10579">
    <property type="entry name" value="CALCIUM-ACTIVATED CHLORIDE CHANNEL REGULATOR"/>
    <property type="match status" value="1"/>
</dbReference>
<evidence type="ECO:0000256" key="2">
    <source>
        <dbReference type="ARBA" id="ARBA00022771"/>
    </source>
</evidence>
<dbReference type="Gene3D" id="3.40.50.410">
    <property type="entry name" value="von Willebrand factor, type A domain"/>
    <property type="match status" value="1"/>
</dbReference>
<organism evidence="7 8">
    <name type="scientific">Sesamum alatum</name>
    <dbReference type="NCBI Taxonomy" id="300844"/>
    <lineage>
        <taxon>Eukaryota</taxon>
        <taxon>Viridiplantae</taxon>
        <taxon>Streptophyta</taxon>
        <taxon>Embryophyta</taxon>
        <taxon>Tracheophyta</taxon>
        <taxon>Spermatophyta</taxon>
        <taxon>Magnoliopsida</taxon>
        <taxon>eudicotyledons</taxon>
        <taxon>Gunneridae</taxon>
        <taxon>Pentapetalae</taxon>
        <taxon>asterids</taxon>
        <taxon>lamiids</taxon>
        <taxon>Lamiales</taxon>
        <taxon>Pedaliaceae</taxon>
        <taxon>Sesamum</taxon>
    </lineage>
</organism>
<dbReference type="InterPro" id="IPR036465">
    <property type="entry name" value="vWFA_dom_sf"/>
</dbReference>
<dbReference type="Pfam" id="PF00092">
    <property type="entry name" value="VWA"/>
    <property type="match status" value="1"/>
</dbReference>
<accession>A0AAE1YTA9</accession>
<comment type="caution">
    <text evidence="7">The sequence shown here is derived from an EMBL/GenBank/DDBJ whole genome shotgun (WGS) entry which is preliminary data.</text>
</comment>
<dbReference type="SUPFAM" id="SSF53300">
    <property type="entry name" value="vWA-like"/>
    <property type="match status" value="1"/>
</dbReference>
<feature type="domain" description="VWFA" evidence="6">
    <location>
        <begin position="150"/>
        <end position="346"/>
    </location>
</feature>
<evidence type="ECO:0000313" key="8">
    <source>
        <dbReference type="Proteomes" id="UP001293254"/>
    </source>
</evidence>
<reference evidence="7" key="2">
    <citation type="journal article" date="2024" name="Plant">
        <title>Genomic evolution and insights into agronomic trait innovations of Sesamum species.</title>
        <authorList>
            <person name="Miao H."/>
            <person name="Wang L."/>
            <person name="Qu L."/>
            <person name="Liu H."/>
            <person name="Sun Y."/>
            <person name="Le M."/>
            <person name="Wang Q."/>
            <person name="Wei S."/>
            <person name="Zheng Y."/>
            <person name="Lin W."/>
            <person name="Duan Y."/>
            <person name="Cao H."/>
            <person name="Xiong S."/>
            <person name="Wang X."/>
            <person name="Wei L."/>
            <person name="Li C."/>
            <person name="Ma Q."/>
            <person name="Ju M."/>
            <person name="Zhao R."/>
            <person name="Li G."/>
            <person name="Mu C."/>
            <person name="Tian Q."/>
            <person name="Mei H."/>
            <person name="Zhang T."/>
            <person name="Gao T."/>
            <person name="Zhang H."/>
        </authorList>
    </citation>
    <scope>NUCLEOTIDE SEQUENCE</scope>
    <source>
        <strain evidence="7">3651</strain>
    </source>
</reference>
<dbReference type="AlphaFoldDB" id="A0AAE1YTA9"/>
<sequence>METGQGRAIFTAECSHSFHFSCIAKVVTHGSHRCPVCRVKWNHLRFTNGNHCPFDYSSSLSSQVPQPQLQVRPVFELEPLQFSDDEALPAVIADLISSASLSGLQKVNVEAVPECTAVAASESVSDFAVLVRLRAPSMSQDGRFKRAPVDLVTVLDVSGSMHGSKLALVKRAVCFIIDNLGPSDRLSVVSFATRARRVLPLCRMTDHGGQEAKRAVSSLVAKGSTNVVEGLKKGVQVLEERRHRNPIASIIFLSDGRDTCSRSSQFQLHENARHPPQYLQLLPASICPANLGNGDEGQQQTFPVHAFGFGSDHDPLAMHAVSDTSGGTFSFIESYEMVQDAFASCIGGLLSVVTQDLHLIVRAASHGVEIKSIPSGRYASEISNEGFQAVLNVGDLYADEEKEFLINLSVPVLQKNQNIEGDENERKTSLLDVTCSYKDTVSNETVQVECDLVEIRRPKSQSSQDMIVNLEVDRQKNRLNAARSIAEAQRMAEAGDLAGAQTLLANRRSTLLKTASGQAADGLCMWLEAEMKEMEKRMGNRQSYERAGRAYVLSSMSSHASQRATTRGNNVPGAATLANGNVGAYATPSMANMVNKSLQVRLT</sequence>
<keyword evidence="8" id="KW-1185">Reference proteome</keyword>
<evidence type="ECO:0000259" key="5">
    <source>
        <dbReference type="PROSITE" id="PS50089"/>
    </source>
</evidence>
<dbReference type="SMART" id="SM00327">
    <property type="entry name" value="VWA"/>
    <property type="match status" value="1"/>
</dbReference>
<dbReference type="InterPro" id="IPR013083">
    <property type="entry name" value="Znf_RING/FYVE/PHD"/>
</dbReference>
<dbReference type="Pfam" id="PF00097">
    <property type="entry name" value="zf-C3HC4"/>
    <property type="match status" value="1"/>
</dbReference>
<dbReference type="PANTHER" id="PTHR10579:SF146">
    <property type="entry name" value="RING-TYPE DOMAIN-CONTAINING PROTEIN"/>
    <property type="match status" value="1"/>
</dbReference>
<keyword evidence="3" id="KW-0862">Zinc</keyword>
<dbReference type="InterPro" id="IPR001841">
    <property type="entry name" value="Znf_RING"/>
</dbReference>
<feature type="domain" description="RING-type" evidence="5">
    <location>
        <begin position="13"/>
        <end position="38"/>
    </location>
</feature>
<name>A0AAE1YTA9_9LAMI</name>
<evidence type="ECO:0000313" key="7">
    <source>
        <dbReference type="EMBL" id="KAK4435879.1"/>
    </source>
</evidence>
<protein>
    <submittedName>
        <fullName evidence="7">E3 ubiquitin-protein ligase WAV3</fullName>
    </submittedName>
</protein>
<reference evidence="7" key="1">
    <citation type="submission" date="2020-06" db="EMBL/GenBank/DDBJ databases">
        <authorList>
            <person name="Li T."/>
            <person name="Hu X."/>
            <person name="Zhang T."/>
            <person name="Song X."/>
            <person name="Zhang H."/>
            <person name="Dai N."/>
            <person name="Sheng W."/>
            <person name="Hou X."/>
            <person name="Wei L."/>
        </authorList>
    </citation>
    <scope>NUCLEOTIDE SEQUENCE</scope>
    <source>
        <strain evidence="7">3651</strain>
        <tissue evidence="7">Leaf</tissue>
    </source>
</reference>
<evidence type="ECO:0000256" key="1">
    <source>
        <dbReference type="ARBA" id="ARBA00022723"/>
    </source>
</evidence>
<evidence type="ECO:0000256" key="3">
    <source>
        <dbReference type="ARBA" id="ARBA00022833"/>
    </source>
</evidence>
<dbReference type="EMBL" id="JACGWO010000002">
    <property type="protein sequence ID" value="KAK4435879.1"/>
    <property type="molecule type" value="Genomic_DNA"/>
</dbReference>
<dbReference type="InterPro" id="IPR018957">
    <property type="entry name" value="Znf_C3HC4_RING-type"/>
</dbReference>
<dbReference type="InterPro" id="IPR002035">
    <property type="entry name" value="VWF_A"/>
</dbReference>
<dbReference type="PROSITE" id="PS50234">
    <property type="entry name" value="VWFA"/>
    <property type="match status" value="1"/>
</dbReference>
<dbReference type="Pfam" id="PF14624">
    <property type="entry name" value="Vwaint"/>
    <property type="match status" value="1"/>
</dbReference>
<dbReference type="SUPFAM" id="SSF57850">
    <property type="entry name" value="RING/U-box"/>
    <property type="match status" value="1"/>
</dbReference>
<gene>
    <name evidence="7" type="ORF">Salat_0751500</name>
</gene>